<feature type="transmembrane region" description="Helical" evidence="10">
    <location>
        <begin position="204"/>
        <end position="221"/>
    </location>
</feature>
<dbReference type="InterPro" id="IPR005606">
    <property type="entry name" value="Sec20"/>
</dbReference>
<organism evidence="12">
    <name type="scientific">Notodromas monacha</name>
    <dbReference type="NCBI Taxonomy" id="399045"/>
    <lineage>
        <taxon>Eukaryota</taxon>
        <taxon>Metazoa</taxon>
        <taxon>Ecdysozoa</taxon>
        <taxon>Arthropoda</taxon>
        <taxon>Crustacea</taxon>
        <taxon>Oligostraca</taxon>
        <taxon>Ostracoda</taxon>
        <taxon>Podocopa</taxon>
        <taxon>Podocopida</taxon>
        <taxon>Cypridocopina</taxon>
        <taxon>Cypridoidea</taxon>
        <taxon>Cyprididae</taxon>
        <taxon>Notodromas</taxon>
    </lineage>
</organism>
<protein>
    <recommendedName>
        <fullName evidence="11">Sec20 C-terminal domain-containing protein</fullName>
    </recommendedName>
</protein>
<gene>
    <name evidence="12" type="ORF">NMOB1V02_LOCUS7499</name>
</gene>
<comment type="subcellular location">
    <subcellularLocation>
        <location evidence="1">Endoplasmic reticulum membrane</location>
        <topology evidence="1">Single-pass type IV membrane protein</topology>
    </subcellularLocation>
</comment>
<keyword evidence="8 10" id="KW-0472">Membrane</keyword>
<dbReference type="OrthoDB" id="46868at2759"/>
<keyword evidence="4" id="KW-0256">Endoplasmic reticulum</keyword>
<proteinExistence type="inferred from homology"/>
<evidence type="ECO:0000256" key="8">
    <source>
        <dbReference type="ARBA" id="ARBA00023136"/>
    </source>
</evidence>
<dbReference type="PANTHER" id="PTHR12825">
    <property type="entry name" value="BNIP1-RELATED"/>
    <property type="match status" value="1"/>
</dbReference>
<evidence type="ECO:0000256" key="3">
    <source>
        <dbReference type="ARBA" id="ARBA00022692"/>
    </source>
</evidence>
<comment type="similarity">
    <text evidence="9">Belongs to the SEC20 family.</text>
</comment>
<accession>A0A7R9GG99</accession>
<dbReference type="EMBL" id="OA883849">
    <property type="protein sequence ID" value="CAD7279835.1"/>
    <property type="molecule type" value="Genomic_DNA"/>
</dbReference>
<dbReference type="InterPro" id="IPR056173">
    <property type="entry name" value="Sec20_C"/>
</dbReference>
<sequence>MDSAAVKALLQDIVEREIRISSIIRRIGDGQVDNIGLLDLNQDIRAETKILREKLRDLDDAAVDCPAGEDRDMLMKESKKHCIELTNFRTALRKANLQCQMSISNRNAEELFRTKDGYKLKVRREERSKESIANSAADVTNDLRAIARVMAEQVDRSKMTVDALATSSQHLEEVRSEFKGMNHVISQAHNLLTKYGRREFTDKLLIFAAFAFFVACVLYVIQKRLF</sequence>
<dbReference type="GO" id="GO:0031201">
    <property type="term" value="C:SNARE complex"/>
    <property type="evidence" value="ECO:0007669"/>
    <property type="project" value="TreeGrafter"/>
</dbReference>
<keyword evidence="2" id="KW-0813">Transport</keyword>
<dbReference type="GO" id="GO:0005484">
    <property type="term" value="F:SNAP receptor activity"/>
    <property type="evidence" value="ECO:0007669"/>
    <property type="project" value="InterPro"/>
</dbReference>
<evidence type="ECO:0000256" key="4">
    <source>
        <dbReference type="ARBA" id="ARBA00022824"/>
    </source>
</evidence>
<dbReference type="AlphaFoldDB" id="A0A7R9GG99"/>
<dbReference type="GO" id="GO:0005789">
    <property type="term" value="C:endoplasmic reticulum membrane"/>
    <property type="evidence" value="ECO:0007669"/>
    <property type="project" value="UniProtKB-SubCell"/>
</dbReference>
<dbReference type="PANTHER" id="PTHR12825:SF0">
    <property type="entry name" value="VESICLE TRANSPORT PROTEIN SEC20"/>
    <property type="match status" value="1"/>
</dbReference>
<dbReference type="EMBL" id="CAJPEX010001812">
    <property type="protein sequence ID" value="CAG0919987.1"/>
    <property type="molecule type" value="Genomic_DNA"/>
</dbReference>
<evidence type="ECO:0000256" key="1">
    <source>
        <dbReference type="ARBA" id="ARBA00004163"/>
    </source>
</evidence>
<evidence type="ECO:0000313" key="12">
    <source>
        <dbReference type="EMBL" id="CAD7279835.1"/>
    </source>
</evidence>
<keyword evidence="5" id="KW-0931">ER-Golgi transport</keyword>
<dbReference type="Pfam" id="PF03908">
    <property type="entry name" value="Sec20"/>
    <property type="match status" value="1"/>
</dbReference>
<reference evidence="12" key="1">
    <citation type="submission" date="2020-11" db="EMBL/GenBank/DDBJ databases">
        <authorList>
            <person name="Tran Van P."/>
        </authorList>
    </citation>
    <scope>NUCLEOTIDE SEQUENCE</scope>
</reference>
<evidence type="ECO:0000256" key="6">
    <source>
        <dbReference type="ARBA" id="ARBA00022989"/>
    </source>
</evidence>
<evidence type="ECO:0000256" key="2">
    <source>
        <dbReference type="ARBA" id="ARBA00022448"/>
    </source>
</evidence>
<keyword evidence="3 10" id="KW-0812">Transmembrane</keyword>
<dbReference type="Proteomes" id="UP000678499">
    <property type="component" value="Unassembled WGS sequence"/>
</dbReference>
<keyword evidence="13" id="KW-1185">Reference proteome</keyword>
<evidence type="ECO:0000256" key="5">
    <source>
        <dbReference type="ARBA" id="ARBA00022892"/>
    </source>
</evidence>
<evidence type="ECO:0000259" key="11">
    <source>
        <dbReference type="Pfam" id="PF03908"/>
    </source>
</evidence>
<evidence type="ECO:0000256" key="9">
    <source>
        <dbReference type="ARBA" id="ARBA00037934"/>
    </source>
</evidence>
<keyword evidence="7" id="KW-0175">Coiled coil</keyword>
<evidence type="ECO:0000256" key="7">
    <source>
        <dbReference type="ARBA" id="ARBA00023054"/>
    </source>
</evidence>
<feature type="domain" description="Sec20 C-terminal" evidence="11">
    <location>
        <begin position="135"/>
        <end position="225"/>
    </location>
</feature>
<evidence type="ECO:0000313" key="13">
    <source>
        <dbReference type="Proteomes" id="UP000678499"/>
    </source>
</evidence>
<keyword evidence="6 10" id="KW-1133">Transmembrane helix</keyword>
<evidence type="ECO:0000256" key="10">
    <source>
        <dbReference type="SAM" id="Phobius"/>
    </source>
</evidence>
<dbReference type="GO" id="GO:0006890">
    <property type="term" value="P:retrograde vesicle-mediated transport, Golgi to endoplasmic reticulum"/>
    <property type="evidence" value="ECO:0007669"/>
    <property type="project" value="InterPro"/>
</dbReference>
<name>A0A7R9GG99_9CRUS</name>